<sequence length="129" mass="15286">MSIEMRSVEARLDKLEAQHRNLDKEVHGLARVCADIKNIALTNQHDIASLTTCVKSLAEATHAGFKRADEQHLEFVKETRERFDRVEKQHSEFVKETRERFDRVDERFERVDERFDQLELLIRQRLPAN</sequence>
<feature type="coiled-coil region" evidence="1">
    <location>
        <begin position="5"/>
        <end position="32"/>
    </location>
</feature>
<reference evidence="2 3" key="1">
    <citation type="submission" date="2022-10" db="EMBL/GenBank/DDBJ databases">
        <title>High-quality genome sequences of two octocoral-associated bacteria, Endozoicomonas euniceicola EF212 and Endozoicomonas gorgoniicola PS125.</title>
        <authorList>
            <person name="Chiou Y.-J."/>
            <person name="Chen Y.-H."/>
        </authorList>
    </citation>
    <scope>NUCLEOTIDE SEQUENCE [LARGE SCALE GENOMIC DNA]</scope>
    <source>
        <strain evidence="2 3">PS125</strain>
    </source>
</reference>
<proteinExistence type="predicted"/>
<dbReference type="Proteomes" id="UP001209854">
    <property type="component" value="Unassembled WGS sequence"/>
</dbReference>
<dbReference type="RefSeq" id="WP_262564613.1">
    <property type="nucleotide sequence ID" value="NZ_JAPFCC010000001.1"/>
</dbReference>
<keyword evidence="1" id="KW-0175">Coiled coil</keyword>
<gene>
    <name evidence="2" type="ORF">NX722_19960</name>
</gene>
<evidence type="ECO:0000313" key="3">
    <source>
        <dbReference type="Proteomes" id="UP001209854"/>
    </source>
</evidence>
<protein>
    <submittedName>
        <fullName evidence="2">Uncharacterized protein</fullName>
    </submittedName>
</protein>
<name>A0ABT3MZP9_9GAMM</name>
<evidence type="ECO:0000313" key="2">
    <source>
        <dbReference type="EMBL" id="MCW7554850.1"/>
    </source>
</evidence>
<dbReference type="EMBL" id="JAPFCC010000001">
    <property type="protein sequence ID" value="MCW7554850.1"/>
    <property type="molecule type" value="Genomic_DNA"/>
</dbReference>
<evidence type="ECO:0000256" key="1">
    <source>
        <dbReference type="SAM" id="Coils"/>
    </source>
</evidence>
<dbReference type="Gene3D" id="3.90.20.10">
    <property type="match status" value="1"/>
</dbReference>
<accession>A0ABT3MZP9</accession>
<keyword evidence="3" id="KW-1185">Reference proteome</keyword>
<comment type="caution">
    <text evidence="2">The sequence shown here is derived from an EMBL/GenBank/DDBJ whole genome shotgun (WGS) entry which is preliminary data.</text>
</comment>
<organism evidence="2 3">
    <name type="scientific">Endozoicomonas gorgoniicola</name>
    <dbReference type="NCBI Taxonomy" id="1234144"/>
    <lineage>
        <taxon>Bacteria</taxon>
        <taxon>Pseudomonadati</taxon>
        <taxon>Pseudomonadota</taxon>
        <taxon>Gammaproteobacteria</taxon>
        <taxon>Oceanospirillales</taxon>
        <taxon>Endozoicomonadaceae</taxon>
        <taxon>Endozoicomonas</taxon>
    </lineage>
</organism>